<comment type="caution">
    <text evidence="7">The sequence shown here is derived from an EMBL/GenBank/DDBJ whole genome shotgun (WGS) entry which is preliminary data.</text>
</comment>
<comment type="catalytic activity">
    <reaction evidence="1 5">
        <text>a uridine in RNA = a pseudouridine in RNA</text>
        <dbReference type="Rhea" id="RHEA:48348"/>
        <dbReference type="Rhea" id="RHEA-COMP:12068"/>
        <dbReference type="Rhea" id="RHEA-COMP:12069"/>
        <dbReference type="ChEBI" id="CHEBI:65314"/>
        <dbReference type="ChEBI" id="CHEBI:65315"/>
    </reaction>
</comment>
<dbReference type="Proteomes" id="UP001501676">
    <property type="component" value="Unassembled WGS sequence"/>
</dbReference>
<dbReference type="SUPFAM" id="SSF55120">
    <property type="entry name" value="Pseudouridine synthase"/>
    <property type="match status" value="1"/>
</dbReference>
<evidence type="ECO:0000256" key="5">
    <source>
        <dbReference type="RuleBase" id="RU362028"/>
    </source>
</evidence>
<dbReference type="InterPro" id="IPR020103">
    <property type="entry name" value="PsdUridine_synth_cat_dom_sf"/>
</dbReference>
<proteinExistence type="inferred from homology"/>
<dbReference type="InterPro" id="IPR006225">
    <property type="entry name" value="PsdUridine_synth_RluC/D"/>
</dbReference>
<evidence type="ECO:0000313" key="8">
    <source>
        <dbReference type="Proteomes" id="UP001501676"/>
    </source>
</evidence>
<keyword evidence="8" id="KW-1185">Reference proteome</keyword>
<evidence type="ECO:0000256" key="1">
    <source>
        <dbReference type="ARBA" id="ARBA00000073"/>
    </source>
</evidence>
<evidence type="ECO:0000256" key="2">
    <source>
        <dbReference type="ARBA" id="ARBA00010876"/>
    </source>
</evidence>
<dbReference type="CDD" id="cd02869">
    <property type="entry name" value="PseudoU_synth_RluA_like"/>
    <property type="match status" value="1"/>
</dbReference>
<dbReference type="Gene3D" id="3.10.290.10">
    <property type="entry name" value="RNA-binding S4 domain"/>
    <property type="match status" value="1"/>
</dbReference>
<dbReference type="RefSeq" id="WP_345729854.1">
    <property type="nucleotide sequence ID" value="NZ_BAAAYN010000026.1"/>
</dbReference>
<dbReference type="InterPro" id="IPR006224">
    <property type="entry name" value="PsdUridine_synth_RluA-like_CS"/>
</dbReference>
<dbReference type="InterPro" id="IPR050188">
    <property type="entry name" value="RluA_PseudoU_synthase"/>
</dbReference>
<reference evidence="8" key="1">
    <citation type="journal article" date="2019" name="Int. J. Syst. Evol. Microbiol.">
        <title>The Global Catalogue of Microorganisms (GCM) 10K type strain sequencing project: providing services to taxonomists for standard genome sequencing and annotation.</title>
        <authorList>
            <consortium name="The Broad Institute Genomics Platform"/>
            <consortium name="The Broad Institute Genome Sequencing Center for Infectious Disease"/>
            <person name="Wu L."/>
            <person name="Ma J."/>
        </authorList>
    </citation>
    <scope>NUCLEOTIDE SEQUENCE [LARGE SCALE GENOMIC DNA]</scope>
    <source>
        <strain evidence="8">JCM 9458</strain>
    </source>
</reference>
<dbReference type="EMBL" id="BAAAYN010000026">
    <property type="protein sequence ID" value="GAA3389902.1"/>
    <property type="molecule type" value="Genomic_DNA"/>
</dbReference>
<gene>
    <name evidence="7" type="ORF">GCM10020369_41850</name>
</gene>
<feature type="domain" description="Pseudouridine synthase RsuA/RluA-like" evidence="6">
    <location>
        <begin position="107"/>
        <end position="261"/>
    </location>
</feature>
<dbReference type="InterPro" id="IPR036986">
    <property type="entry name" value="S4_RNA-bd_sf"/>
</dbReference>
<dbReference type="PANTHER" id="PTHR21600:SF44">
    <property type="entry name" value="RIBOSOMAL LARGE SUBUNIT PSEUDOURIDINE SYNTHASE D"/>
    <property type="match status" value="1"/>
</dbReference>
<dbReference type="Pfam" id="PF00849">
    <property type="entry name" value="PseudoU_synth_2"/>
    <property type="match status" value="1"/>
</dbReference>
<sequence>MTDTEHPVVPDGAPAVVRGEHRTLPVPDGLEGMRLDAALARLFGLSRTAAAALIEGGDAFLDGAPAGKSDRVSGGAWLEVTLPAPAAPPSAAPEPVPGLRIVYADDHIVVVDKPVGVAAHPSPGWTGPTVVGGVAAMGYRISTSGAAERQGVVHRLDAGTTGLMVLATSERAYTLLKRAFKEREVSKVYHALVQGHPDPSRGTIDAPIDRHPSSDWRFAVVAGGKPSVTHYDTVEAFRAASLLEVTLETGRTHQIRVHFSALRHPCVGDLTYGADPTLAARLGLTRQWLHAMRLGFDHPDTGEWVEFTSEYPSDLQSALDRVRAES</sequence>
<name>A0ABP6T139_9ACTN</name>
<dbReference type="PROSITE" id="PS50889">
    <property type="entry name" value="S4"/>
    <property type="match status" value="1"/>
</dbReference>
<accession>A0ABP6T139</accession>
<keyword evidence="4" id="KW-0694">RNA-binding</keyword>
<dbReference type="InterPro" id="IPR006145">
    <property type="entry name" value="PsdUridine_synth_RsuA/RluA"/>
</dbReference>
<keyword evidence="3 5" id="KW-0413">Isomerase</keyword>
<protein>
    <recommendedName>
        <fullName evidence="5">Pseudouridine synthase</fullName>
        <ecNumber evidence="5">5.4.99.-</ecNumber>
    </recommendedName>
</protein>
<dbReference type="PANTHER" id="PTHR21600">
    <property type="entry name" value="MITOCHONDRIAL RNA PSEUDOURIDINE SYNTHASE"/>
    <property type="match status" value="1"/>
</dbReference>
<evidence type="ECO:0000313" key="7">
    <source>
        <dbReference type="EMBL" id="GAA3389902.1"/>
    </source>
</evidence>
<evidence type="ECO:0000259" key="6">
    <source>
        <dbReference type="Pfam" id="PF00849"/>
    </source>
</evidence>
<dbReference type="PROSITE" id="PS01129">
    <property type="entry name" value="PSI_RLU"/>
    <property type="match status" value="1"/>
</dbReference>
<organism evidence="7 8">
    <name type="scientific">Cryptosporangium minutisporangium</name>
    <dbReference type="NCBI Taxonomy" id="113569"/>
    <lineage>
        <taxon>Bacteria</taxon>
        <taxon>Bacillati</taxon>
        <taxon>Actinomycetota</taxon>
        <taxon>Actinomycetes</taxon>
        <taxon>Cryptosporangiales</taxon>
        <taxon>Cryptosporangiaceae</taxon>
        <taxon>Cryptosporangium</taxon>
    </lineage>
</organism>
<dbReference type="SUPFAM" id="SSF55174">
    <property type="entry name" value="Alpha-L RNA-binding motif"/>
    <property type="match status" value="1"/>
</dbReference>
<dbReference type="EC" id="5.4.99.-" evidence="5"/>
<dbReference type="NCBIfam" id="TIGR00005">
    <property type="entry name" value="rluA_subfam"/>
    <property type="match status" value="1"/>
</dbReference>
<evidence type="ECO:0000256" key="3">
    <source>
        <dbReference type="ARBA" id="ARBA00023235"/>
    </source>
</evidence>
<dbReference type="Gene3D" id="3.30.2350.10">
    <property type="entry name" value="Pseudouridine synthase"/>
    <property type="match status" value="1"/>
</dbReference>
<dbReference type="CDD" id="cd00165">
    <property type="entry name" value="S4"/>
    <property type="match status" value="1"/>
</dbReference>
<evidence type="ECO:0000256" key="4">
    <source>
        <dbReference type="PROSITE-ProRule" id="PRU00182"/>
    </source>
</evidence>
<comment type="function">
    <text evidence="5">Responsible for synthesis of pseudouridine from uracil.</text>
</comment>
<comment type="similarity">
    <text evidence="2 5">Belongs to the pseudouridine synthase RluA family.</text>
</comment>